<dbReference type="SUPFAM" id="SSF47203">
    <property type="entry name" value="Acyl-CoA dehydrogenase C-terminal domain-like"/>
    <property type="match status" value="1"/>
</dbReference>
<evidence type="ECO:0000259" key="7">
    <source>
        <dbReference type="Pfam" id="PF02771"/>
    </source>
</evidence>
<sequence length="375" mass="38895">MNFDRDETLLDLAGLAADVFRQYAEVGRIEKVEADGGFDRELWASLASTGLLAAPLPEADGGADLGTTGLVAIEEQHGAAVAPVPLWPVVAGAALPLSRFGSAEQRARRLPSIVDGSTIVVGAPGAQDRLRLTPSGDGYRLDGNVPMIEGAPVADSFLLPADLGGRTRLALVSAAADGVQVDSASVTSRVSAGAVRFVGAVVDELLPDTDGVDQGRWLLDRCRIAQAGLQLGVGREALARTAAYTSEREQFGRPLSTNQSVAVRAADAYLDTQALALTTMKAAWLADGCGTGEADSRIEVTVASCVATWWASHGGLRVVHATQHLHGGLGADITYPIHRYFLWGRQIAFTNGTAAQVAAELGELVPSAPAIGGAA</sequence>
<name>F1YNU7_9ACTN</name>
<proteinExistence type="inferred from homology"/>
<dbReference type="Proteomes" id="UP000035065">
    <property type="component" value="Unassembled WGS sequence"/>
</dbReference>
<dbReference type="AlphaFoldDB" id="F1YNU7"/>
<keyword evidence="9" id="KW-1185">Reference proteome</keyword>
<evidence type="ECO:0000256" key="2">
    <source>
        <dbReference type="ARBA" id="ARBA00009347"/>
    </source>
</evidence>
<evidence type="ECO:0000259" key="6">
    <source>
        <dbReference type="Pfam" id="PF00441"/>
    </source>
</evidence>
<comment type="cofactor">
    <cofactor evidence="1">
        <name>FAD</name>
        <dbReference type="ChEBI" id="CHEBI:57692"/>
    </cofactor>
</comment>
<organism evidence="8 9">
    <name type="scientific">Gordonia neofelifaecis NRRL B-59395</name>
    <dbReference type="NCBI Taxonomy" id="644548"/>
    <lineage>
        <taxon>Bacteria</taxon>
        <taxon>Bacillati</taxon>
        <taxon>Actinomycetota</taxon>
        <taxon>Actinomycetes</taxon>
        <taxon>Mycobacteriales</taxon>
        <taxon>Gordoniaceae</taxon>
        <taxon>Gordonia</taxon>
    </lineage>
</organism>
<dbReference type="EMBL" id="AEUD01000020">
    <property type="protein sequence ID" value="EGD53566.1"/>
    <property type="molecule type" value="Genomic_DNA"/>
</dbReference>
<protein>
    <submittedName>
        <fullName evidence="8">Acyl-CoA dehydrogenase</fullName>
    </submittedName>
</protein>
<dbReference type="InterPro" id="IPR009100">
    <property type="entry name" value="AcylCoA_DH/oxidase_NM_dom_sf"/>
</dbReference>
<evidence type="ECO:0000313" key="9">
    <source>
        <dbReference type="Proteomes" id="UP000035065"/>
    </source>
</evidence>
<evidence type="ECO:0000313" key="8">
    <source>
        <dbReference type="EMBL" id="EGD53566.1"/>
    </source>
</evidence>
<dbReference type="Gene3D" id="2.40.110.10">
    <property type="entry name" value="Butyryl-CoA Dehydrogenase, subunit A, domain 2"/>
    <property type="match status" value="1"/>
</dbReference>
<keyword evidence="4" id="KW-0274">FAD</keyword>
<feature type="domain" description="Acyl-CoA dehydrogenase/oxidase N-terminal" evidence="7">
    <location>
        <begin position="28"/>
        <end position="116"/>
    </location>
</feature>
<evidence type="ECO:0000256" key="4">
    <source>
        <dbReference type="ARBA" id="ARBA00022827"/>
    </source>
</evidence>
<dbReference type="Gene3D" id="1.20.140.10">
    <property type="entry name" value="Butyryl-CoA Dehydrogenase, subunit A, domain 3"/>
    <property type="match status" value="1"/>
</dbReference>
<dbReference type="InterPro" id="IPR009075">
    <property type="entry name" value="AcylCo_DH/oxidase_C"/>
</dbReference>
<reference evidence="8 9" key="1">
    <citation type="journal article" date="2011" name="J. Bacteriol.">
        <title>Draft Genome Sequence of Gordonia neofelifaecis NRRL B-59395, a Cholesterol-Degrading Actinomycete.</title>
        <authorList>
            <person name="Ge F."/>
            <person name="Li W."/>
            <person name="Chen G."/>
            <person name="Liu Y."/>
            <person name="Zhang G."/>
            <person name="Yong B."/>
            <person name="Wang Q."/>
            <person name="Wang N."/>
            <person name="Huang Z."/>
            <person name="Li W."/>
            <person name="Wang J."/>
            <person name="Wu C."/>
            <person name="Xie Q."/>
            <person name="Liu G."/>
        </authorList>
    </citation>
    <scope>NUCLEOTIDE SEQUENCE [LARGE SCALE GENOMIC DNA]</scope>
    <source>
        <strain evidence="8 9">NRRL B-59395</strain>
    </source>
</reference>
<dbReference type="PANTHER" id="PTHR43884">
    <property type="entry name" value="ACYL-COA DEHYDROGENASE"/>
    <property type="match status" value="1"/>
</dbReference>
<comment type="similarity">
    <text evidence="2">Belongs to the acyl-CoA dehydrogenase family.</text>
</comment>
<keyword evidence="5" id="KW-0560">Oxidoreductase</keyword>
<dbReference type="Pfam" id="PF00441">
    <property type="entry name" value="Acyl-CoA_dh_1"/>
    <property type="match status" value="1"/>
</dbReference>
<dbReference type="OrthoDB" id="4319499at2"/>
<dbReference type="eggNOG" id="COG1960">
    <property type="taxonomic scope" value="Bacteria"/>
</dbReference>
<gene>
    <name evidence="8" type="ORF">SCNU_17982</name>
</gene>
<feature type="domain" description="Acyl-CoA dehydrogenase/oxidase C-terminal" evidence="6">
    <location>
        <begin position="210"/>
        <end position="354"/>
    </location>
</feature>
<dbReference type="STRING" id="644548.SCNU_17982"/>
<dbReference type="RefSeq" id="WP_009680789.1">
    <property type="nucleotide sequence ID" value="NZ_AEUD01000020.1"/>
</dbReference>
<dbReference type="GO" id="GO:0050660">
    <property type="term" value="F:flavin adenine dinucleotide binding"/>
    <property type="evidence" value="ECO:0007669"/>
    <property type="project" value="InterPro"/>
</dbReference>
<dbReference type="Pfam" id="PF02771">
    <property type="entry name" value="Acyl-CoA_dh_N"/>
    <property type="match status" value="1"/>
</dbReference>
<dbReference type="GO" id="GO:0003995">
    <property type="term" value="F:acyl-CoA dehydrogenase activity"/>
    <property type="evidence" value="ECO:0007669"/>
    <property type="project" value="TreeGrafter"/>
</dbReference>
<keyword evidence="3" id="KW-0285">Flavoprotein</keyword>
<comment type="caution">
    <text evidence="8">The sequence shown here is derived from an EMBL/GenBank/DDBJ whole genome shotgun (WGS) entry which is preliminary data.</text>
</comment>
<dbReference type="InterPro" id="IPR037069">
    <property type="entry name" value="AcylCoA_DH/ox_N_sf"/>
</dbReference>
<dbReference type="Gene3D" id="1.10.540.10">
    <property type="entry name" value="Acyl-CoA dehydrogenase/oxidase, N-terminal domain"/>
    <property type="match status" value="1"/>
</dbReference>
<dbReference type="SUPFAM" id="SSF56645">
    <property type="entry name" value="Acyl-CoA dehydrogenase NM domain-like"/>
    <property type="match status" value="1"/>
</dbReference>
<evidence type="ECO:0000256" key="1">
    <source>
        <dbReference type="ARBA" id="ARBA00001974"/>
    </source>
</evidence>
<dbReference type="InterPro" id="IPR046373">
    <property type="entry name" value="Acyl-CoA_Oxase/DH_mid-dom_sf"/>
</dbReference>
<evidence type="ECO:0000256" key="3">
    <source>
        <dbReference type="ARBA" id="ARBA00022630"/>
    </source>
</evidence>
<accession>F1YNU7</accession>
<dbReference type="InterPro" id="IPR036250">
    <property type="entry name" value="AcylCo_DH-like_C"/>
</dbReference>
<evidence type="ECO:0000256" key="5">
    <source>
        <dbReference type="ARBA" id="ARBA00023002"/>
    </source>
</evidence>
<dbReference type="InterPro" id="IPR013786">
    <property type="entry name" value="AcylCoA_DH/ox_N"/>
</dbReference>
<dbReference type="PANTHER" id="PTHR43884:SF20">
    <property type="entry name" value="ACYL-COA DEHYDROGENASE FADE28"/>
    <property type="match status" value="1"/>
</dbReference>